<gene>
    <name evidence="3" type="ORF">GCM10022380_87680</name>
</gene>
<reference evidence="4" key="1">
    <citation type="journal article" date="2019" name="Int. J. Syst. Evol. Microbiol.">
        <title>The Global Catalogue of Microorganisms (GCM) 10K type strain sequencing project: providing services to taxonomists for standard genome sequencing and annotation.</title>
        <authorList>
            <consortium name="The Broad Institute Genomics Platform"/>
            <consortium name="The Broad Institute Genome Sequencing Center for Infectious Disease"/>
            <person name="Wu L."/>
            <person name="Ma J."/>
        </authorList>
    </citation>
    <scope>NUCLEOTIDE SEQUENCE [LARGE SCALE GENOMIC DNA]</scope>
    <source>
        <strain evidence="4">JCM 17017</strain>
    </source>
</reference>
<dbReference type="Proteomes" id="UP001501624">
    <property type="component" value="Unassembled WGS sequence"/>
</dbReference>
<keyword evidence="4" id="KW-1185">Reference proteome</keyword>
<feature type="signal peptide" evidence="2">
    <location>
        <begin position="1"/>
        <end position="26"/>
    </location>
</feature>
<organism evidence="3 4">
    <name type="scientific">Amycolatopsis tucumanensis</name>
    <dbReference type="NCBI Taxonomy" id="401106"/>
    <lineage>
        <taxon>Bacteria</taxon>
        <taxon>Bacillati</taxon>
        <taxon>Actinomycetota</taxon>
        <taxon>Actinomycetes</taxon>
        <taxon>Pseudonocardiales</taxon>
        <taxon>Pseudonocardiaceae</taxon>
        <taxon>Amycolatopsis</taxon>
    </lineage>
</organism>
<dbReference type="EMBL" id="BAABCM010000026">
    <property type="protein sequence ID" value="GAA3856642.1"/>
    <property type="molecule type" value="Genomic_DNA"/>
</dbReference>
<evidence type="ECO:0000313" key="3">
    <source>
        <dbReference type="EMBL" id="GAA3856642.1"/>
    </source>
</evidence>
<dbReference type="RefSeq" id="WP_237339361.1">
    <property type="nucleotide sequence ID" value="NZ_BAABCM010000026.1"/>
</dbReference>
<name>A0ABP7JWN6_9PSEU</name>
<sequence>MMKRKILAFAAALSLSFGLMTGAASATIHPIVESADCANPTADAHHPLGDVADPIGQTPGVGSHSEQSTFRAIQSANENAFFGHKLDGQCGKVGQ</sequence>
<feature type="chain" id="PRO_5045042636" evidence="2">
    <location>
        <begin position="27"/>
        <end position="95"/>
    </location>
</feature>
<keyword evidence="2" id="KW-0732">Signal</keyword>
<feature type="region of interest" description="Disordered" evidence="1">
    <location>
        <begin position="42"/>
        <end position="67"/>
    </location>
</feature>
<comment type="caution">
    <text evidence="3">The sequence shown here is derived from an EMBL/GenBank/DDBJ whole genome shotgun (WGS) entry which is preliminary data.</text>
</comment>
<evidence type="ECO:0000256" key="1">
    <source>
        <dbReference type="SAM" id="MobiDB-lite"/>
    </source>
</evidence>
<proteinExistence type="predicted"/>
<evidence type="ECO:0000313" key="4">
    <source>
        <dbReference type="Proteomes" id="UP001501624"/>
    </source>
</evidence>
<evidence type="ECO:0000256" key="2">
    <source>
        <dbReference type="SAM" id="SignalP"/>
    </source>
</evidence>
<accession>A0ABP7JWN6</accession>
<protein>
    <submittedName>
        <fullName evidence="3">Uncharacterized protein</fullName>
    </submittedName>
</protein>